<gene>
    <name evidence="1" type="ORF">HNQ97_004115</name>
</gene>
<sequence>MRLLTGGIAAADRQRFGLPPDLPWRHPAPTAFPRKFEQGGLQFAKSAAS</sequence>
<dbReference type="EMBL" id="JACJHZ010000021">
    <property type="protein sequence ID" value="MBA9022104.1"/>
    <property type="molecule type" value="Genomic_DNA"/>
</dbReference>
<protein>
    <submittedName>
        <fullName evidence="1">Uncharacterized protein</fullName>
    </submittedName>
</protein>
<dbReference type="RefSeq" id="WP_154385906.1">
    <property type="nucleotide sequence ID" value="NZ_JACJHY010000021.1"/>
</dbReference>
<reference evidence="1 2" key="1">
    <citation type="submission" date="2020-08" db="EMBL/GenBank/DDBJ databases">
        <title>Genomic Encyclopedia of Type Strains, Phase IV (KMG-IV): sequencing the most valuable type-strain genomes for metagenomic binning, comparative biology and taxonomic classification.</title>
        <authorList>
            <person name="Goeker M."/>
        </authorList>
    </citation>
    <scope>NUCLEOTIDE SEQUENCE [LARGE SCALE GENOMIC DNA]</scope>
    <source>
        <strain evidence="1 2">DSM 17455</strain>
    </source>
</reference>
<proteinExistence type="predicted"/>
<organism evidence="1 2">
    <name type="scientific">Aminobacter ciceronei</name>
    <dbReference type="NCBI Taxonomy" id="150723"/>
    <lineage>
        <taxon>Bacteria</taxon>
        <taxon>Pseudomonadati</taxon>
        <taxon>Pseudomonadota</taxon>
        <taxon>Alphaproteobacteria</taxon>
        <taxon>Hyphomicrobiales</taxon>
        <taxon>Phyllobacteriaceae</taxon>
        <taxon>Aminobacter</taxon>
    </lineage>
</organism>
<dbReference type="Proteomes" id="UP000587524">
    <property type="component" value="Unassembled WGS sequence"/>
</dbReference>
<evidence type="ECO:0000313" key="1">
    <source>
        <dbReference type="EMBL" id="MBA9022104.1"/>
    </source>
</evidence>
<keyword evidence="2" id="KW-1185">Reference proteome</keyword>
<evidence type="ECO:0000313" key="2">
    <source>
        <dbReference type="Proteomes" id="UP000587524"/>
    </source>
</evidence>
<name>A0ABR6CB08_9HYPH</name>
<accession>A0ABR6CB08</accession>
<comment type="caution">
    <text evidence="1">The sequence shown here is derived from an EMBL/GenBank/DDBJ whole genome shotgun (WGS) entry which is preliminary data.</text>
</comment>